<evidence type="ECO:0000259" key="2">
    <source>
        <dbReference type="Pfam" id="PF08239"/>
    </source>
</evidence>
<dbReference type="Gene3D" id="2.30.30.40">
    <property type="entry name" value="SH3 Domains"/>
    <property type="match status" value="1"/>
</dbReference>
<dbReference type="SUPFAM" id="SSF53955">
    <property type="entry name" value="Lysozyme-like"/>
    <property type="match status" value="1"/>
</dbReference>
<dbReference type="EMBL" id="AHFE01000054">
    <property type="protein sequence ID" value="EOP36174.1"/>
    <property type="molecule type" value="Genomic_DNA"/>
</dbReference>
<reference evidence="4" key="1">
    <citation type="submission" date="2012-12" db="EMBL/GenBank/DDBJ databases">
        <title>The genome sequence of Bacillus cereus VD146.</title>
        <authorList>
            <consortium name="The Broad Institute Genome Sequencing Platform"/>
            <consortium name="The Broad Institute Genome Sequencing Center for Infectious Disease"/>
            <person name="Feldgarden M."/>
            <person name="Van der Auwera G.A."/>
            <person name="Mahillon J."/>
            <person name="Duprez V."/>
            <person name="Timmery S."/>
            <person name="Mattelet C."/>
            <person name="Dierick K."/>
            <person name="Sun M."/>
            <person name="Yu Z."/>
            <person name="Zhu L."/>
            <person name="Hu X."/>
            <person name="Shank E.B."/>
            <person name="Swiecicka I."/>
            <person name="Hansen B.M."/>
            <person name="Andrup L."/>
            <person name="Walker B."/>
            <person name="Young S.K."/>
            <person name="Zeng Q."/>
            <person name="Gargeya S."/>
            <person name="Fitzgerald M."/>
            <person name="Haas B."/>
            <person name="Abouelleil A."/>
            <person name="Alvarado L."/>
            <person name="Arachchi H.M."/>
            <person name="Berlin A.M."/>
            <person name="Chapman S.B."/>
            <person name="Dewar J."/>
            <person name="Goldberg J."/>
            <person name="Griggs A."/>
            <person name="Gujja S."/>
            <person name="Hansen M."/>
            <person name="Howarth C."/>
            <person name="Imamovic A."/>
            <person name="Larimer J."/>
            <person name="McCowan C."/>
            <person name="Murphy C."/>
            <person name="Neiman D."/>
            <person name="Pearson M."/>
            <person name="Priest M."/>
            <person name="Roberts A."/>
            <person name="Saif S."/>
            <person name="Shea T."/>
            <person name="Sisk P."/>
            <person name="Sykes S."/>
            <person name="Wortman J."/>
            <person name="Nusbaum C."/>
            <person name="Birren B."/>
        </authorList>
    </citation>
    <scope>NUCLEOTIDE SEQUENCE [LARGE SCALE GENOMIC DNA]</scope>
    <source>
        <strain evidence="4">VD146</strain>
    </source>
</reference>
<dbReference type="CDD" id="cd00254">
    <property type="entry name" value="LT-like"/>
    <property type="match status" value="1"/>
</dbReference>
<evidence type="ECO:0000259" key="1">
    <source>
        <dbReference type="Pfam" id="PF01464"/>
    </source>
</evidence>
<dbReference type="HOGENOM" id="CLU_077884_0_0_9"/>
<dbReference type="Proteomes" id="UP000014020">
    <property type="component" value="Unassembled WGS sequence"/>
</dbReference>
<dbReference type="InterPro" id="IPR008258">
    <property type="entry name" value="Transglycosylase_SLT_dom_1"/>
</dbReference>
<dbReference type="InterPro" id="IPR003646">
    <property type="entry name" value="SH3-like_bac-type"/>
</dbReference>
<dbReference type="Gene3D" id="1.10.530.10">
    <property type="match status" value="1"/>
</dbReference>
<feature type="non-terminal residue" evidence="3">
    <location>
        <position position="340"/>
    </location>
</feature>
<dbReference type="InterPro" id="IPR023346">
    <property type="entry name" value="Lysozyme-like_dom_sf"/>
</dbReference>
<proteinExistence type="predicted"/>
<dbReference type="Pfam" id="PF01464">
    <property type="entry name" value="SLT"/>
    <property type="match status" value="1"/>
</dbReference>
<gene>
    <name evidence="3" type="ORF">IK1_02921</name>
</gene>
<evidence type="ECO:0000313" key="3">
    <source>
        <dbReference type="EMBL" id="EOP36174.1"/>
    </source>
</evidence>
<organism evidence="3 4">
    <name type="scientific">Bacillus cereus (strain VD146)</name>
    <dbReference type="NCBI Taxonomy" id="1053236"/>
    <lineage>
        <taxon>Bacteria</taxon>
        <taxon>Bacillati</taxon>
        <taxon>Bacillota</taxon>
        <taxon>Bacilli</taxon>
        <taxon>Bacillales</taxon>
        <taxon>Bacillaceae</taxon>
        <taxon>Bacillus</taxon>
        <taxon>Bacillus cereus group</taxon>
    </lineage>
</organism>
<sequence>MIFVVFIFLGGGYEKTFAETTGSSQCTSYGELKANQNPSFQHMNCLLTNAALEANIPPEVVKAVAMQESGWRQFDQSGQPMISHDGGIGIMQITNHSKYDQQKLKYDVIYNIQAGIEILSGMYQREDLPKIKDAKREIIENWYFSVMAYNGTKPKNSPIKQSDGTRNKKAYQEEVFTRIEGESFWGSIKLGQYPFMKTDFQYDPSLPKNIEFKKMEYVLSDRIHTSVHHLQRDDQVVVTGDGVSLRSQPSANSSLVSTLAKKTPLIIEGKFVYDQSSNKENQFVWYPVRTINQKLVGYISSAYITKVEKVTGVDITRDIETPKVGQEITFTGKAEGSSQP</sequence>
<feature type="domain" description="SH3b" evidence="2">
    <location>
        <begin position="241"/>
        <end position="304"/>
    </location>
</feature>
<dbReference type="Pfam" id="PF08239">
    <property type="entry name" value="SH3_3"/>
    <property type="match status" value="1"/>
</dbReference>
<name>R8MQ60_BACCX</name>
<evidence type="ECO:0000313" key="4">
    <source>
        <dbReference type="Proteomes" id="UP000014020"/>
    </source>
</evidence>
<dbReference type="RefSeq" id="WP_016120690.1">
    <property type="nucleotide sequence ID" value="NZ_KB976677.1"/>
</dbReference>
<protein>
    <submittedName>
        <fullName evidence="3">Uncharacterized protein</fullName>
    </submittedName>
</protein>
<feature type="domain" description="Transglycosylase SLT" evidence="1">
    <location>
        <begin position="49"/>
        <end position="170"/>
    </location>
</feature>
<accession>R8MQ60</accession>
<dbReference type="AlphaFoldDB" id="R8MQ60"/>
<comment type="caution">
    <text evidence="3">The sequence shown here is derived from an EMBL/GenBank/DDBJ whole genome shotgun (WGS) entry which is preliminary data.</text>
</comment>